<gene>
    <name evidence="3" type="ORF">O0S08_11080</name>
</gene>
<evidence type="ECO:0000313" key="4">
    <source>
        <dbReference type="Proteomes" id="UP001164459"/>
    </source>
</evidence>
<dbReference type="Proteomes" id="UP001164459">
    <property type="component" value="Chromosome"/>
</dbReference>
<dbReference type="PANTHER" id="PTHR24637">
    <property type="entry name" value="COLLAGEN"/>
    <property type="match status" value="1"/>
</dbReference>
<dbReference type="Pfam" id="PF01391">
    <property type="entry name" value="Collagen"/>
    <property type="match status" value="1"/>
</dbReference>
<organism evidence="3 4">
    <name type="scientific">Nannocystis punicea</name>
    <dbReference type="NCBI Taxonomy" id="2995304"/>
    <lineage>
        <taxon>Bacteria</taxon>
        <taxon>Pseudomonadati</taxon>
        <taxon>Myxococcota</taxon>
        <taxon>Polyangia</taxon>
        <taxon>Nannocystales</taxon>
        <taxon>Nannocystaceae</taxon>
        <taxon>Nannocystis</taxon>
    </lineage>
</organism>
<reference evidence="3" key="1">
    <citation type="submission" date="2022-11" db="EMBL/GenBank/DDBJ databases">
        <title>Minimal conservation of predation-associated metabolite biosynthetic gene clusters underscores biosynthetic potential of Myxococcota including descriptions for ten novel species: Archangium lansinium sp. nov., Myxococcus landrumus sp. nov., Nannocystis bai.</title>
        <authorList>
            <person name="Ahearne A."/>
            <person name="Stevens C."/>
            <person name="Dowd S."/>
        </authorList>
    </citation>
    <scope>NUCLEOTIDE SEQUENCE</scope>
    <source>
        <strain evidence="3">Fl3</strain>
    </source>
</reference>
<sequence length="390" mass="38767">MQRPGLILSRRCLAAALATAAMAPLAAHALAVPELVTHQGRLFDANGSLVNGAHDLTFTIHDAEVAGNEVWSETITVDFDDGYFSVRLGEQLVLDENVFDGSTRWLGITVDADPEMTPRAAIVSVPYAMFAGDVRGEINPTNVNIQGFGAVIDANGQWVGDPSGLIGPAGPPGPAGPAGPAGSEGPAGPSGPAGPPGAVGPSGPAGPMGLAGPMGPAGPQGPAGAAGAAGPPGPAGAAGPAGPQGPQGPAGPPGPQGPTGIVATASFAGAVPTIPVDPAWVFVGPTAVIVTEAGQRLTGVATAGLAHGTTLTWRRVDLDLCYQEGGQPLKNFSGVNFVQPRVEQYANSLTAAGTVVPGAGSWTVGMCIRNNGVEALDDNNRVNGWVQLTN</sequence>
<evidence type="ECO:0000256" key="1">
    <source>
        <dbReference type="SAM" id="MobiDB-lite"/>
    </source>
</evidence>
<accession>A0ABY7HBN1</accession>
<keyword evidence="4" id="KW-1185">Reference proteome</keyword>
<feature type="region of interest" description="Disordered" evidence="1">
    <location>
        <begin position="162"/>
        <end position="261"/>
    </location>
</feature>
<dbReference type="InterPro" id="IPR008160">
    <property type="entry name" value="Collagen"/>
</dbReference>
<evidence type="ECO:0000313" key="3">
    <source>
        <dbReference type="EMBL" id="WAS96683.1"/>
    </source>
</evidence>
<proteinExistence type="predicted"/>
<feature type="chain" id="PRO_5046369122" evidence="2">
    <location>
        <begin position="30"/>
        <end position="390"/>
    </location>
</feature>
<name>A0ABY7HBN1_9BACT</name>
<protein>
    <submittedName>
        <fullName evidence="3">Collagen-like protein</fullName>
    </submittedName>
</protein>
<dbReference type="RefSeq" id="WP_269039047.1">
    <property type="nucleotide sequence ID" value="NZ_CP114040.1"/>
</dbReference>
<dbReference type="PANTHER" id="PTHR24637:SF428">
    <property type="entry name" value="SCAVENGER RECEPTOR CLASS A MEMBER 3"/>
    <property type="match status" value="1"/>
</dbReference>
<dbReference type="EMBL" id="CP114040">
    <property type="protein sequence ID" value="WAS96683.1"/>
    <property type="molecule type" value="Genomic_DNA"/>
</dbReference>
<feature type="compositionally biased region" description="Low complexity" evidence="1">
    <location>
        <begin position="220"/>
        <end position="241"/>
    </location>
</feature>
<feature type="compositionally biased region" description="Low complexity" evidence="1">
    <location>
        <begin position="178"/>
        <end position="187"/>
    </location>
</feature>
<feature type="compositionally biased region" description="Low complexity" evidence="1">
    <location>
        <begin position="199"/>
        <end position="214"/>
    </location>
</feature>
<feature type="signal peptide" evidence="2">
    <location>
        <begin position="1"/>
        <end position="29"/>
    </location>
</feature>
<evidence type="ECO:0000256" key="2">
    <source>
        <dbReference type="SAM" id="SignalP"/>
    </source>
</evidence>
<keyword evidence="2" id="KW-0732">Signal</keyword>